<name>A0ABY5ANL8_9CYAN</name>
<evidence type="ECO:0000313" key="2">
    <source>
        <dbReference type="Proteomes" id="UP001056708"/>
    </source>
</evidence>
<dbReference type="RefSeq" id="WP_252662445.1">
    <property type="nucleotide sequence ID" value="NZ_CP098611.1"/>
</dbReference>
<dbReference type="EMBL" id="CP098611">
    <property type="protein sequence ID" value="USR90415.1"/>
    <property type="molecule type" value="Genomic_DNA"/>
</dbReference>
<reference evidence="1" key="1">
    <citation type="submission" date="2022-06" db="EMBL/GenBank/DDBJ databases">
        <title>Genome sequence of Phormidium yuhuli AB48 isolated from an industrial photobioreactor environment.</title>
        <authorList>
            <person name="Qiu Y."/>
            <person name="Noonan A.J.C."/>
            <person name="Dofher K."/>
            <person name="Koch M."/>
            <person name="Kieft B."/>
            <person name="Lin X."/>
            <person name="Ziels R.M."/>
            <person name="Hallam S.J."/>
        </authorList>
    </citation>
    <scope>NUCLEOTIDE SEQUENCE</scope>
    <source>
        <strain evidence="1">AB48</strain>
    </source>
</reference>
<dbReference type="Proteomes" id="UP001056708">
    <property type="component" value="Chromosome"/>
</dbReference>
<accession>A0ABY5ANL8</accession>
<organism evidence="1 2">
    <name type="scientific">Phormidium yuhuli AB48</name>
    <dbReference type="NCBI Taxonomy" id="2940671"/>
    <lineage>
        <taxon>Bacteria</taxon>
        <taxon>Bacillati</taxon>
        <taxon>Cyanobacteriota</taxon>
        <taxon>Cyanophyceae</taxon>
        <taxon>Oscillatoriophycideae</taxon>
        <taxon>Oscillatoriales</taxon>
        <taxon>Oscillatoriaceae</taxon>
        <taxon>Phormidium</taxon>
        <taxon>Phormidium yuhuli</taxon>
    </lineage>
</organism>
<protein>
    <submittedName>
        <fullName evidence="1">DUF4276 family protein</fullName>
    </submittedName>
</protein>
<proteinExistence type="predicted"/>
<gene>
    <name evidence="1" type="ORF">NEA10_16465</name>
</gene>
<sequence length="200" mass="22586">MSSIPINLVYEDVLSGAILEKILDHVEADYIVGLRLSKNGFGYIKKNIKGFNRAAQGSPYLVLTDLDQTDCPITLIQDWLGGQPKHPNLLFRIAVREVESWVLADTRAFSDFFAVDLAKIPQNPDQVNDPKQDLINLVRTSKQKDLRQAIVPEKGSTAKVGKDYNAPLLKFISQQWRVREAMNQSNSLQRTVLALETFQF</sequence>
<keyword evidence="2" id="KW-1185">Reference proteome</keyword>
<evidence type="ECO:0000313" key="1">
    <source>
        <dbReference type="EMBL" id="USR90415.1"/>
    </source>
</evidence>